<comment type="catalytic activity">
    <reaction evidence="8">
        <text>fluoride(in) = fluoride(out)</text>
        <dbReference type="Rhea" id="RHEA:76159"/>
        <dbReference type="ChEBI" id="CHEBI:17051"/>
    </reaction>
    <physiologicalReaction direction="left-to-right" evidence="8">
        <dbReference type="Rhea" id="RHEA:76160"/>
    </physiologicalReaction>
</comment>
<dbReference type="GO" id="GO:0005886">
    <property type="term" value="C:plasma membrane"/>
    <property type="evidence" value="ECO:0007669"/>
    <property type="project" value="UniProtKB-SubCell"/>
</dbReference>
<name>U1RC93_9BIFI</name>
<evidence type="ECO:0000256" key="3">
    <source>
        <dbReference type="ARBA" id="ARBA00022692"/>
    </source>
</evidence>
<keyword evidence="10" id="KW-0813">Transport</keyword>
<dbReference type="HAMAP" id="MF_00454">
    <property type="entry name" value="FluC"/>
    <property type="match status" value="1"/>
</dbReference>
<evidence type="ECO:0000256" key="9">
    <source>
        <dbReference type="ARBA" id="ARBA00049940"/>
    </source>
</evidence>
<sequence length="124" mass="13291">MSLTTLLMVSLCGGLGAVARFVVDTLIKRVSTGSFPWSTLFINTLAGFLFAACVIYLRSYDLNMYVLTTSGFLGGFSTFSTAMNEIISLARVRHFVDCLVYAVWCIGLPVCAVLVGVALFGALA</sequence>
<dbReference type="GO" id="GO:0140114">
    <property type="term" value="P:cellular detoxification of fluoride"/>
    <property type="evidence" value="ECO:0007669"/>
    <property type="project" value="UniProtKB-UniRule"/>
</dbReference>
<comment type="similarity">
    <text evidence="7 10">Belongs to the fluoride channel Fluc/FEX (TC 1.A.43) family.</text>
</comment>
<dbReference type="HOGENOM" id="CLU_114342_2_0_11"/>
<dbReference type="AlphaFoldDB" id="U1RC93"/>
<evidence type="ECO:0000313" key="12">
    <source>
        <dbReference type="Proteomes" id="UP000016519"/>
    </source>
</evidence>
<evidence type="ECO:0000256" key="10">
    <source>
        <dbReference type="HAMAP-Rule" id="MF_00454"/>
    </source>
</evidence>
<keyword evidence="4 10" id="KW-1133">Transmembrane helix</keyword>
<keyword evidence="3 10" id="KW-0812">Transmembrane</keyword>
<dbReference type="PANTHER" id="PTHR28259:SF1">
    <property type="entry name" value="FLUORIDE EXPORT PROTEIN 1-RELATED"/>
    <property type="match status" value="1"/>
</dbReference>
<keyword evidence="6 10" id="KW-0407">Ion channel</keyword>
<dbReference type="InterPro" id="IPR003691">
    <property type="entry name" value="FluC"/>
</dbReference>
<evidence type="ECO:0000313" key="11">
    <source>
        <dbReference type="EMBL" id="ERH31656.1"/>
    </source>
</evidence>
<evidence type="ECO:0000256" key="1">
    <source>
        <dbReference type="ARBA" id="ARBA00004651"/>
    </source>
</evidence>
<dbReference type="Pfam" id="PF02537">
    <property type="entry name" value="CRCB"/>
    <property type="match status" value="1"/>
</dbReference>
<comment type="function">
    <text evidence="9 10">Fluoride-specific ion channel. Important for reducing fluoride concentration in the cell, thus reducing its toxicity.</text>
</comment>
<evidence type="ECO:0000256" key="4">
    <source>
        <dbReference type="ARBA" id="ARBA00022989"/>
    </source>
</evidence>
<evidence type="ECO:0000256" key="6">
    <source>
        <dbReference type="ARBA" id="ARBA00023303"/>
    </source>
</evidence>
<keyword evidence="10" id="KW-0406">Ion transport</keyword>
<evidence type="ECO:0000256" key="8">
    <source>
        <dbReference type="ARBA" id="ARBA00035585"/>
    </source>
</evidence>
<feature type="binding site" evidence="10">
    <location>
        <position position="77"/>
    </location>
    <ligand>
        <name>Na(+)</name>
        <dbReference type="ChEBI" id="CHEBI:29101"/>
        <note>structural</note>
    </ligand>
</feature>
<dbReference type="GO" id="GO:0046872">
    <property type="term" value="F:metal ion binding"/>
    <property type="evidence" value="ECO:0007669"/>
    <property type="project" value="UniProtKB-KW"/>
</dbReference>
<dbReference type="RefSeq" id="WP_021617246.1">
    <property type="nucleotide sequence ID" value="NZ_KE952640.1"/>
</dbReference>
<dbReference type="PANTHER" id="PTHR28259">
    <property type="entry name" value="FLUORIDE EXPORT PROTEIN 1-RELATED"/>
    <property type="match status" value="1"/>
</dbReference>
<dbReference type="GO" id="GO:0062054">
    <property type="term" value="F:fluoride channel activity"/>
    <property type="evidence" value="ECO:0007669"/>
    <property type="project" value="UniProtKB-UniRule"/>
</dbReference>
<keyword evidence="12" id="KW-1185">Reference proteome</keyword>
<comment type="caution">
    <text evidence="11">The sequence shown here is derived from an EMBL/GenBank/DDBJ whole genome shotgun (WGS) entry which is preliminary data.</text>
</comment>
<accession>U1RC93</accession>
<organism evidence="11 12">
    <name type="scientific">Alloscardovia omnicolens F0580</name>
    <dbReference type="NCBI Taxonomy" id="1321816"/>
    <lineage>
        <taxon>Bacteria</taxon>
        <taxon>Bacillati</taxon>
        <taxon>Actinomycetota</taxon>
        <taxon>Actinomycetes</taxon>
        <taxon>Bifidobacteriales</taxon>
        <taxon>Bifidobacteriaceae</taxon>
        <taxon>Alloscardovia</taxon>
    </lineage>
</organism>
<keyword evidence="5 10" id="KW-0472">Membrane</keyword>
<feature type="transmembrane region" description="Helical" evidence="10">
    <location>
        <begin position="35"/>
        <end position="57"/>
    </location>
</feature>
<gene>
    <name evidence="10" type="primary">fluC</name>
    <name evidence="10" type="synonym">crcB</name>
    <name evidence="11" type="ORF">HMPREF9244_00089</name>
</gene>
<dbReference type="PATRIC" id="fig|1321816.3.peg.67"/>
<dbReference type="Proteomes" id="UP000016519">
    <property type="component" value="Unassembled WGS sequence"/>
</dbReference>
<comment type="subcellular location">
    <subcellularLocation>
        <location evidence="1 10">Cell membrane</location>
        <topology evidence="1 10">Multi-pass membrane protein</topology>
    </subcellularLocation>
</comment>
<protein>
    <recommendedName>
        <fullName evidence="10">Fluoride-specific ion channel FluC</fullName>
    </recommendedName>
</protein>
<evidence type="ECO:0000256" key="7">
    <source>
        <dbReference type="ARBA" id="ARBA00035120"/>
    </source>
</evidence>
<feature type="binding site" evidence="10">
    <location>
        <position position="74"/>
    </location>
    <ligand>
        <name>Na(+)</name>
        <dbReference type="ChEBI" id="CHEBI:29101"/>
        <note>structural</note>
    </ligand>
</feature>
<evidence type="ECO:0000256" key="5">
    <source>
        <dbReference type="ARBA" id="ARBA00023136"/>
    </source>
</evidence>
<dbReference type="STRING" id="419015.HMPREF3214_01563"/>
<keyword evidence="10" id="KW-0915">Sodium</keyword>
<dbReference type="EMBL" id="AWSI01000009">
    <property type="protein sequence ID" value="ERH31656.1"/>
    <property type="molecule type" value="Genomic_DNA"/>
</dbReference>
<proteinExistence type="inferred from homology"/>
<keyword evidence="2 10" id="KW-1003">Cell membrane</keyword>
<evidence type="ECO:0000256" key="2">
    <source>
        <dbReference type="ARBA" id="ARBA00022475"/>
    </source>
</evidence>
<reference evidence="11 12" key="1">
    <citation type="submission" date="2013-08" db="EMBL/GenBank/DDBJ databases">
        <authorList>
            <person name="Weinstock G."/>
            <person name="Sodergren E."/>
            <person name="Wylie T."/>
            <person name="Fulton L."/>
            <person name="Fulton R."/>
            <person name="Fronick C."/>
            <person name="O'Laughlin M."/>
            <person name="Godfrey J."/>
            <person name="Miner T."/>
            <person name="Herter B."/>
            <person name="Appelbaum E."/>
            <person name="Cordes M."/>
            <person name="Lek S."/>
            <person name="Wollam A."/>
            <person name="Pepin K.H."/>
            <person name="Palsikar V.B."/>
            <person name="Mitreva M."/>
            <person name="Wilson R.K."/>
        </authorList>
    </citation>
    <scope>NUCLEOTIDE SEQUENCE [LARGE SCALE GENOMIC DNA]</scope>
    <source>
        <strain evidence="11 12">F0580</strain>
    </source>
</reference>
<keyword evidence="10" id="KW-0479">Metal-binding</keyword>
<comment type="activity regulation">
    <text evidence="10">Na(+) is not transported, but it plays an essential structural role and its presence is essential for fluoride channel function.</text>
</comment>
<feature type="transmembrane region" description="Helical" evidence="10">
    <location>
        <begin position="99"/>
        <end position="123"/>
    </location>
</feature>
<feature type="transmembrane region" description="Helical" evidence="10">
    <location>
        <begin position="64"/>
        <end position="87"/>
    </location>
</feature>